<reference evidence="11 12" key="1">
    <citation type="submission" date="2016-11" db="EMBL/GenBank/DDBJ databases">
        <authorList>
            <person name="Varghese N."/>
            <person name="Submissions S."/>
        </authorList>
    </citation>
    <scope>NUCLEOTIDE SEQUENCE [LARGE SCALE GENOMIC DNA]</scope>
    <source>
        <strain evidence="11 12">DSM 29620</strain>
    </source>
</reference>
<keyword evidence="7" id="KW-0378">Hydrolase</keyword>
<evidence type="ECO:0000256" key="3">
    <source>
        <dbReference type="ARBA" id="ARBA00022490"/>
    </source>
</evidence>
<dbReference type="EMBL" id="FQZZ01000005">
    <property type="protein sequence ID" value="SHK47299.1"/>
    <property type="molecule type" value="Genomic_DNA"/>
</dbReference>
<dbReference type="RefSeq" id="WP_149787636.1">
    <property type="nucleotide sequence ID" value="NZ_FNIO01000002.1"/>
</dbReference>
<organism evidence="11 12">
    <name type="scientific">Lutimaribacter pacificus</name>
    <dbReference type="NCBI Taxonomy" id="391948"/>
    <lineage>
        <taxon>Bacteria</taxon>
        <taxon>Pseudomonadati</taxon>
        <taxon>Pseudomonadota</taxon>
        <taxon>Alphaproteobacteria</taxon>
        <taxon>Rhodobacterales</taxon>
        <taxon>Roseobacteraceae</taxon>
        <taxon>Lutimaribacter</taxon>
    </lineage>
</organism>
<evidence type="ECO:0000256" key="8">
    <source>
        <dbReference type="ARBA" id="ARBA00022833"/>
    </source>
</evidence>
<dbReference type="Proteomes" id="UP000324252">
    <property type="component" value="Unassembled WGS sequence"/>
</dbReference>
<dbReference type="InterPro" id="IPR010169">
    <property type="entry name" value="AcOrn-deacetyl"/>
</dbReference>
<evidence type="ECO:0000256" key="6">
    <source>
        <dbReference type="ARBA" id="ARBA00022723"/>
    </source>
</evidence>
<keyword evidence="4" id="KW-0055">Arginine biosynthesis</keyword>
<sequence>MAETLDILDRLIGFDTVSARSNLGLVDFTGDFLRQRGFAVTRVTDPGGDKAGLFASLGPPGAGVLLSAHSDVVPVAGQDWTRAPFRLTAEGERLYGRGTTDMKGFLAAMLSAADRASRAPLKEPLKLAISYDEEVGCLGIARMIGALEPAIGLPRACIVGEPTNMQVATGHKGKQALRVLFHGQAGHSALAPRFVNALHPAADMVQAMRELQRDLEESGARDAAYDIPFSTVHVGRLTGGEALNIVPDRAELLIEFRHLAGDDPTGIRQRIEGAARRITHAHGAGAAVGISEIAAYPGLATPETDAFVAEVQALAGTTGTTSVAFGTEAGFFDALGIPSVVCGPGSMEGQGHKPDEYITRDQLAACDAMLRRLVARMC</sequence>
<protein>
    <submittedName>
        <fullName evidence="11">Acetylornithine deacetylase</fullName>
    </submittedName>
</protein>
<evidence type="ECO:0000256" key="4">
    <source>
        <dbReference type="ARBA" id="ARBA00022571"/>
    </source>
</evidence>
<dbReference type="NCBIfam" id="TIGR01892">
    <property type="entry name" value="AcOrn-deacetyl"/>
    <property type="match status" value="1"/>
</dbReference>
<keyword evidence="3" id="KW-0963">Cytoplasm</keyword>
<dbReference type="GO" id="GO:0046872">
    <property type="term" value="F:metal ion binding"/>
    <property type="evidence" value="ECO:0007669"/>
    <property type="project" value="UniProtKB-KW"/>
</dbReference>
<dbReference type="CDD" id="cd03894">
    <property type="entry name" value="M20_ArgE"/>
    <property type="match status" value="1"/>
</dbReference>
<dbReference type="InterPro" id="IPR050072">
    <property type="entry name" value="Peptidase_M20A"/>
</dbReference>
<proteinExistence type="inferred from homology"/>
<evidence type="ECO:0000313" key="11">
    <source>
        <dbReference type="EMBL" id="SHK47299.1"/>
    </source>
</evidence>
<comment type="cofactor">
    <cofactor evidence="1">
        <name>Zn(2+)</name>
        <dbReference type="ChEBI" id="CHEBI:29105"/>
    </cofactor>
</comment>
<gene>
    <name evidence="11" type="ORF">SAMN05444142_105269</name>
</gene>
<accession>A0A1H0FC55</accession>
<keyword evidence="9" id="KW-0170">Cobalt</keyword>
<comment type="similarity">
    <text evidence="2">Belongs to the peptidase M20A family. ArgE subfamily.</text>
</comment>
<evidence type="ECO:0000256" key="1">
    <source>
        <dbReference type="ARBA" id="ARBA00001947"/>
    </source>
</evidence>
<dbReference type="PANTHER" id="PTHR43808:SF31">
    <property type="entry name" value="N-ACETYL-L-CITRULLINE DEACETYLASE"/>
    <property type="match status" value="1"/>
</dbReference>
<dbReference type="Pfam" id="PF07687">
    <property type="entry name" value="M20_dimer"/>
    <property type="match status" value="1"/>
</dbReference>
<evidence type="ECO:0000256" key="2">
    <source>
        <dbReference type="ARBA" id="ARBA00005691"/>
    </source>
</evidence>
<dbReference type="PROSITE" id="PS00758">
    <property type="entry name" value="ARGE_DAPE_CPG2_1"/>
    <property type="match status" value="1"/>
</dbReference>
<dbReference type="Gene3D" id="3.30.70.360">
    <property type="match status" value="1"/>
</dbReference>
<dbReference type="Pfam" id="PF01546">
    <property type="entry name" value="Peptidase_M20"/>
    <property type="match status" value="1"/>
</dbReference>
<evidence type="ECO:0000256" key="5">
    <source>
        <dbReference type="ARBA" id="ARBA00022605"/>
    </source>
</evidence>
<dbReference type="AlphaFoldDB" id="A0A1H0FC55"/>
<keyword evidence="5" id="KW-0028">Amino-acid biosynthesis</keyword>
<evidence type="ECO:0000256" key="7">
    <source>
        <dbReference type="ARBA" id="ARBA00022801"/>
    </source>
</evidence>
<dbReference type="PROSITE" id="PS00759">
    <property type="entry name" value="ARGE_DAPE_CPG2_2"/>
    <property type="match status" value="1"/>
</dbReference>
<dbReference type="SUPFAM" id="SSF53187">
    <property type="entry name" value="Zn-dependent exopeptidases"/>
    <property type="match status" value="1"/>
</dbReference>
<dbReference type="GO" id="GO:0008777">
    <property type="term" value="F:acetylornithine deacetylase activity"/>
    <property type="evidence" value="ECO:0007669"/>
    <property type="project" value="TreeGrafter"/>
</dbReference>
<name>A0A1H0FC55_9RHOB</name>
<keyword evidence="8" id="KW-0862">Zinc</keyword>
<evidence type="ECO:0000313" key="12">
    <source>
        <dbReference type="Proteomes" id="UP000324252"/>
    </source>
</evidence>
<dbReference type="SUPFAM" id="SSF55031">
    <property type="entry name" value="Bacterial exopeptidase dimerisation domain"/>
    <property type="match status" value="1"/>
</dbReference>
<dbReference type="InterPro" id="IPR011650">
    <property type="entry name" value="Peptidase_M20_dimer"/>
</dbReference>
<dbReference type="PANTHER" id="PTHR43808">
    <property type="entry name" value="ACETYLORNITHINE DEACETYLASE"/>
    <property type="match status" value="1"/>
</dbReference>
<dbReference type="Gene3D" id="3.40.630.10">
    <property type="entry name" value="Zn peptidases"/>
    <property type="match status" value="1"/>
</dbReference>
<dbReference type="GO" id="GO:0006526">
    <property type="term" value="P:L-arginine biosynthetic process"/>
    <property type="evidence" value="ECO:0007669"/>
    <property type="project" value="UniProtKB-KW"/>
</dbReference>
<dbReference type="OrthoDB" id="9809784at2"/>
<evidence type="ECO:0000259" key="10">
    <source>
        <dbReference type="Pfam" id="PF07687"/>
    </source>
</evidence>
<dbReference type="InterPro" id="IPR002933">
    <property type="entry name" value="Peptidase_M20"/>
</dbReference>
<dbReference type="InterPro" id="IPR036264">
    <property type="entry name" value="Bact_exopeptidase_dim_dom"/>
</dbReference>
<evidence type="ECO:0000256" key="9">
    <source>
        <dbReference type="ARBA" id="ARBA00023285"/>
    </source>
</evidence>
<dbReference type="InterPro" id="IPR001261">
    <property type="entry name" value="ArgE/DapE_CS"/>
</dbReference>
<keyword evidence="6" id="KW-0479">Metal-binding</keyword>
<feature type="domain" description="Peptidase M20 dimerisation" evidence="10">
    <location>
        <begin position="169"/>
        <end position="277"/>
    </location>
</feature>
<dbReference type="NCBIfam" id="NF005710">
    <property type="entry name" value="PRK07522.1"/>
    <property type="match status" value="1"/>
</dbReference>
<keyword evidence="12" id="KW-1185">Reference proteome</keyword>